<evidence type="ECO:0000259" key="1">
    <source>
        <dbReference type="Pfam" id="PF14292"/>
    </source>
</evidence>
<dbReference type="Proteomes" id="UP000812270">
    <property type="component" value="Unassembled WGS sequence"/>
</dbReference>
<sequence>MKKIITILTIAALMAGCKKDLTNTVMRQGPAPVVSLSASPLTLSEATAKDTVETIQWNAADYGFSAATAYTVEIAKAGTNFAAPKQVSNGSATILKYVGSNLNEAAISLGIAPGTTGQLDIRVRYSVSDSIFSYTDKKTLQLTTYVVSLPALLVQGGNGWTTPSTRTNGYLLTSVNYDGKYEGYLNLPNADGWGGDAFKLISTTDGTSYGWGNSSTTMSAGGGNLWLTPSPAYMKVNADINALTINYTAVKFYISGDNNGWSTSSTPMTYDATSKTWVANNVSFTAGNAFVFTSNGSYDISYKVNNDGKLTYAGPPGWAGKNITVSTTGTYKVTLDLSGGDGNYKYKIE</sequence>
<evidence type="ECO:0000313" key="3">
    <source>
        <dbReference type="Proteomes" id="UP000812270"/>
    </source>
</evidence>
<comment type="caution">
    <text evidence="2">The sequence shown here is derived from an EMBL/GenBank/DDBJ whole genome shotgun (WGS) entry which is preliminary data.</text>
</comment>
<name>A0A9E2S2N5_9BACT</name>
<keyword evidence="3" id="KW-1185">Reference proteome</keyword>
<dbReference type="PROSITE" id="PS51257">
    <property type="entry name" value="PROKAR_LIPOPROTEIN"/>
    <property type="match status" value="1"/>
</dbReference>
<dbReference type="RefSeq" id="WP_217789065.1">
    <property type="nucleotide sequence ID" value="NZ_JAHSPG010000001.1"/>
</dbReference>
<dbReference type="EMBL" id="JAHSPG010000001">
    <property type="protein sequence ID" value="MBV4355508.1"/>
    <property type="molecule type" value="Genomic_DNA"/>
</dbReference>
<proteinExistence type="predicted"/>
<feature type="domain" description="SusE outer membrane protein" evidence="1">
    <location>
        <begin position="19"/>
        <end position="124"/>
    </location>
</feature>
<gene>
    <name evidence="2" type="ORF">KTO63_00015</name>
</gene>
<organism evidence="2 3">
    <name type="scientific">Pinibacter aurantiacus</name>
    <dbReference type="NCBI Taxonomy" id="2851599"/>
    <lineage>
        <taxon>Bacteria</taxon>
        <taxon>Pseudomonadati</taxon>
        <taxon>Bacteroidota</taxon>
        <taxon>Chitinophagia</taxon>
        <taxon>Chitinophagales</taxon>
        <taxon>Chitinophagaceae</taxon>
        <taxon>Pinibacter</taxon>
    </lineage>
</organism>
<protein>
    <submittedName>
        <fullName evidence="2">SusE domain-containing protein</fullName>
    </submittedName>
</protein>
<reference evidence="2" key="1">
    <citation type="submission" date="2021-06" db="EMBL/GenBank/DDBJ databases">
        <authorList>
            <person name="Huq M.A."/>
        </authorList>
    </citation>
    <scope>NUCLEOTIDE SEQUENCE</scope>
    <source>
        <strain evidence="2">MAH-26</strain>
    </source>
</reference>
<accession>A0A9E2S2N5</accession>
<dbReference type="Pfam" id="PF14292">
    <property type="entry name" value="SusE"/>
    <property type="match status" value="1"/>
</dbReference>
<evidence type="ECO:0000313" key="2">
    <source>
        <dbReference type="EMBL" id="MBV4355508.1"/>
    </source>
</evidence>
<dbReference type="InterPro" id="IPR025970">
    <property type="entry name" value="SusE"/>
</dbReference>
<dbReference type="AlphaFoldDB" id="A0A9E2S2N5"/>